<dbReference type="RefSeq" id="WP_243263628.1">
    <property type="nucleotide sequence ID" value="NZ_CP085146.1"/>
</dbReference>
<feature type="region of interest" description="Disordered" evidence="1">
    <location>
        <begin position="167"/>
        <end position="195"/>
    </location>
</feature>
<evidence type="ECO:0000313" key="3">
    <source>
        <dbReference type="Proteomes" id="UP000831019"/>
    </source>
</evidence>
<evidence type="ECO:0008006" key="4">
    <source>
        <dbReference type="Google" id="ProtNLM"/>
    </source>
</evidence>
<keyword evidence="3" id="KW-1185">Reference proteome</keyword>
<sequence length="215" mass="23465">MSSFWQKRRAAVAAEARAEVRVQEARVAEAEEAALAERSDDDLLAEFDLPAPEDLVSGEQLRAFLKAQLPQRLKTRALRSFWRTNPVLACLDGLNDYDDDYTAAATAGKPVNTIYQVGRGMVAKVEEILTAETDAPEAADEAVAEDAPVLASTHDVVVPAPRRTETALAQTAPQQTYSVPVDHAEEEAEQPAPTHRRMRFQFASDLADDMEGSSA</sequence>
<gene>
    <name evidence="2" type="ORF">DSM109990_03764</name>
</gene>
<geneLocation type="plasmid" evidence="2 3">
    <name>pDSM109990_b</name>
</geneLocation>
<dbReference type="Pfam" id="PF11748">
    <property type="entry name" value="DUF3306"/>
    <property type="match status" value="1"/>
</dbReference>
<dbReference type="EMBL" id="CP085146">
    <property type="protein sequence ID" value="UOA16877.1"/>
    <property type="molecule type" value="Genomic_DNA"/>
</dbReference>
<protein>
    <recommendedName>
        <fullName evidence="4">DUF3306 domain-containing protein</fullName>
    </recommendedName>
</protein>
<reference evidence="3" key="1">
    <citation type="journal article" date="2022" name="Microorganisms">
        <title>Beyond the ABCs#Discovery of Three New Plasmid Types in Rhodobacterales (RepQ, RepY, RepW).</title>
        <authorList>
            <person name="Freese H.M."/>
            <person name="Ringel V."/>
            <person name="Overmann J."/>
            <person name="Petersen J."/>
        </authorList>
    </citation>
    <scope>NUCLEOTIDE SEQUENCE [LARGE SCALE GENOMIC DNA]</scope>
    <source>
        <strain evidence="3">DSM 109990</strain>
        <plasmid evidence="3">pDSM109990_b</plasmid>
    </source>
</reference>
<keyword evidence="2" id="KW-0614">Plasmid</keyword>
<evidence type="ECO:0000313" key="2">
    <source>
        <dbReference type="EMBL" id="UOA16877.1"/>
    </source>
</evidence>
<dbReference type="Proteomes" id="UP000831019">
    <property type="component" value="Plasmid pDSM109990_b"/>
</dbReference>
<organism evidence="2 3">
    <name type="scientific">Sulfitobacter dubius</name>
    <dbReference type="NCBI Taxonomy" id="218673"/>
    <lineage>
        <taxon>Bacteria</taxon>
        <taxon>Pseudomonadati</taxon>
        <taxon>Pseudomonadota</taxon>
        <taxon>Alphaproteobacteria</taxon>
        <taxon>Rhodobacterales</taxon>
        <taxon>Roseobacteraceae</taxon>
        <taxon>Sulfitobacter</taxon>
    </lineage>
</organism>
<proteinExistence type="predicted"/>
<dbReference type="InterPro" id="IPR021735">
    <property type="entry name" value="DUF3306"/>
</dbReference>
<feature type="compositionally biased region" description="Polar residues" evidence="1">
    <location>
        <begin position="167"/>
        <end position="178"/>
    </location>
</feature>
<evidence type="ECO:0000256" key="1">
    <source>
        <dbReference type="SAM" id="MobiDB-lite"/>
    </source>
</evidence>
<accession>A0ABY3ZQH2</accession>
<name>A0ABY3ZQH2_9RHOB</name>